<comment type="caution">
    <text evidence="1">The sequence shown here is derived from an EMBL/GenBank/DDBJ whole genome shotgun (WGS) entry which is preliminary data.</text>
</comment>
<dbReference type="InterPro" id="IPR013785">
    <property type="entry name" value="Aldolase_TIM"/>
</dbReference>
<protein>
    <recommendedName>
        <fullName evidence="2">Radical SAM core domain-containing protein</fullName>
    </recommendedName>
</protein>
<feature type="non-terminal residue" evidence="1">
    <location>
        <position position="1"/>
    </location>
</feature>
<accession>X1CA30</accession>
<organism evidence="1">
    <name type="scientific">marine sediment metagenome</name>
    <dbReference type="NCBI Taxonomy" id="412755"/>
    <lineage>
        <taxon>unclassified sequences</taxon>
        <taxon>metagenomes</taxon>
        <taxon>ecological metagenomes</taxon>
    </lineage>
</organism>
<sequence>EYKFLVGVSLDGPDYLHDHYRKTISQKPTHALVMHGIERLKRNNVEFNILTLINNKTVKKAKSIYYYFICHFFKYFIV</sequence>
<dbReference type="InterPro" id="IPR058240">
    <property type="entry name" value="rSAM_sf"/>
</dbReference>
<dbReference type="PANTHER" id="PTHR43273">
    <property type="entry name" value="ANAEROBIC SULFATASE-MATURATING ENZYME HOMOLOG ASLB-RELATED"/>
    <property type="match status" value="1"/>
</dbReference>
<evidence type="ECO:0000313" key="1">
    <source>
        <dbReference type="EMBL" id="GAG90102.1"/>
    </source>
</evidence>
<name>X1CA30_9ZZZZ</name>
<dbReference type="PANTHER" id="PTHR43273:SF3">
    <property type="entry name" value="ANAEROBIC SULFATASE-MATURATING ENZYME HOMOLOG ASLB-RELATED"/>
    <property type="match status" value="1"/>
</dbReference>
<dbReference type="EMBL" id="BART01028301">
    <property type="protein sequence ID" value="GAG90102.1"/>
    <property type="molecule type" value="Genomic_DNA"/>
</dbReference>
<gene>
    <name evidence="1" type="ORF">S01H4_49939</name>
</gene>
<reference evidence="1" key="1">
    <citation type="journal article" date="2014" name="Front. Microbiol.">
        <title>High frequency of phylogenetically diverse reductive dehalogenase-homologous genes in deep subseafloor sedimentary metagenomes.</title>
        <authorList>
            <person name="Kawai M."/>
            <person name="Futagami T."/>
            <person name="Toyoda A."/>
            <person name="Takaki Y."/>
            <person name="Nishi S."/>
            <person name="Hori S."/>
            <person name="Arai W."/>
            <person name="Tsubouchi T."/>
            <person name="Morono Y."/>
            <person name="Uchiyama I."/>
            <person name="Ito T."/>
            <person name="Fujiyama A."/>
            <person name="Inagaki F."/>
            <person name="Takami H."/>
        </authorList>
    </citation>
    <scope>NUCLEOTIDE SEQUENCE</scope>
    <source>
        <strain evidence="1">Expedition CK06-06</strain>
    </source>
</reference>
<dbReference type="AlphaFoldDB" id="X1CA30"/>
<dbReference type="SUPFAM" id="SSF102114">
    <property type="entry name" value="Radical SAM enzymes"/>
    <property type="match status" value="1"/>
</dbReference>
<evidence type="ECO:0008006" key="2">
    <source>
        <dbReference type="Google" id="ProtNLM"/>
    </source>
</evidence>
<dbReference type="Gene3D" id="3.20.20.70">
    <property type="entry name" value="Aldolase class I"/>
    <property type="match status" value="1"/>
</dbReference>
<dbReference type="GO" id="GO:0016491">
    <property type="term" value="F:oxidoreductase activity"/>
    <property type="evidence" value="ECO:0007669"/>
    <property type="project" value="InterPro"/>
</dbReference>
<proteinExistence type="predicted"/>
<dbReference type="InterPro" id="IPR023867">
    <property type="entry name" value="Sulphatase_maturase_rSAM"/>
</dbReference>